<protein>
    <recommendedName>
        <fullName evidence="4">Serpentine Receptor, class H</fullName>
    </recommendedName>
</protein>
<keyword evidence="3" id="KW-1185">Reference proteome</keyword>
<feature type="transmembrane region" description="Helical" evidence="1">
    <location>
        <begin position="282"/>
        <end position="301"/>
    </location>
</feature>
<evidence type="ECO:0000313" key="2">
    <source>
        <dbReference type="EMBL" id="CAI5453680.1"/>
    </source>
</evidence>
<dbReference type="PANTHER" id="PTHR22941:SF307">
    <property type="entry name" value="SERPENTINE RECEPTOR, CLASS H"/>
    <property type="match status" value="1"/>
</dbReference>
<feature type="transmembrane region" description="Helical" evidence="1">
    <location>
        <begin position="52"/>
        <end position="77"/>
    </location>
</feature>
<dbReference type="Proteomes" id="UP001152747">
    <property type="component" value="Unassembled WGS sequence"/>
</dbReference>
<dbReference type="Pfam" id="PF10318">
    <property type="entry name" value="7TM_GPCR_Srh"/>
    <property type="match status" value="1"/>
</dbReference>
<dbReference type="AlphaFoldDB" id="A0A9P1IWP7"/>
<feature type="transmembrane region" description="Helical" evidence="1">
    <location>
        <begin position="198"/>
        <end position="223"/>
    </location>
</feature>
<feature type="transmembrane region" description="Helical" evidence="1">
    <location>
        <begin position="140"/>
        <end position="159"/>
    </location>
</feature>
<dbReference type="InterPro" id="IPR053220">
    <property type="entry name" value="Nematode_rcpt-like_serp_H"/>
</dbReference>
<feature type="transmembrane region" description="Helical" evidence="1">
    <location>
        <begin position="244"/>
        <end position="270"/>
    </location>
</feature>
<comment type="caution">
    <text evidence="2">The sequence shown here is derived from an EMBL/GenBank/DDBJ whole genome shotgun (WGS) entry which is preliminary data.</text>
</comment>
<dbReference type="InterPro" id="IPR019422">
    <property type="entry name" value="7TM_GPCR_serpentine_rcpt_Srh"/>
</dbReference>
<evidence type="ECO:0008006" key="4">
    <source>
        <dbReference type="Google" id="ProtNLM"/>
    </source>
</evidence>
<dbReference type="OrthoDB" id="5862289at2759"/>
<reference evidence="2" key="1">
    <citation type="submission" date="2022-11" db="EMBL/GenBank/DDBJ databases">
        <authorList>
            <person name="Kikuchi T."/>
        </authorList>
    </citation>
    <scope>NUCLEOTIDE SEQUENCE</scope>
    <source>
        <strain evidence="2">PS1010</strain>
    </source>
</reference>
<gene>
    <name evidence="2" type="ORF">CAMP_LOCUS16317</name>
</gene>
<proteinExistence type="predicted"/>
<feature type="transmembrane region" description="Helical" evidence="1">
    <location>
        <begin position="97"/>
        <end position="119"/>
    </location>
</feature>
<keyword evidence="1" id="KW-1133">Transmembrane helix</keyword>
<feature type="transmembrane region" description="Helical" evidence="1">
    <location>
        <begin position="20"/>
        <end position="40"/>
    </location>
</feature>
<accession>A0A9P1IWP7</accession>
<keyword evidence="1" id="KW-0812">Transmembrane</keyword>
<evidence type="ECO:0000256" key="1">
    <source>
        <dbReference type="SAM" id="Phobius"/>
    </source>
</evidence>
<dbReference type="PANTHER" id="PTHR22941">
    <property type="entry name" value="SERPENTINE RECEPTOR"/>
    <property type="match status" value="1"/>
</dbReference>
<dbReference type="EMBL" id="CANHGI010000005">
    <property type="protein sequence ID" value="CAI5453680.1"/>
    <property type="molecule type" value="Genomic_DNA"/>
</dbReference>
<keyword evidence="1" id="KW-0472">Membrane</keyword>
<sequence length="347" mass="40168">MICEFINNIIATETFCIYTFHILTFFEIPINTFVAYCIIFKTPKHMLSVRPSMLILHVTSTILDLYLSLLTCPFLLLPYPAGYPMGLLRFLNVPVSIQVYLAISFIGVVSTSQVILFENRYNTLRSTNTVDSLNRKIRRYSIAGLQYIWGFTFIIPAFFNIPDKNQAVHAMLEEFPDFPGAHHLFENPYFFCLTLHPAIAILAVIVTLFIVVPQLLFYLTASFRYLIETKNAGSRRTYELRMRFMLALCLQVCIPMIFLAGPACFVVFSLLTRYYNQGFSNLSMILFATHGGISSIVTLIVHKPYRDFTIQTIFQFKFCPIVRERLKQHPRMIRPLRNAFKHENTQN</sequence>
<organism evidence="2 3">
    <name type="scientific">Caenorhabditis angaria</name>
    <dbReference type="NCBI Taxonomy" id="860376"/>
    <lineage>
        <taxon>Eukaryota</taxon>
        <taxon>Metazoa</taxon>
        <taxon>Ecdysozoa</taxon>
        <taxon>Nematoda</taxon>
        <taxon>Chromadorea</taxon>
        <taxon>Rhabditida</taxon>
        <taxon>Rhabditina</taxon>
        <taxon>Rhabditomorpha</taxon>
        <taxon>Rhabditoidea</taxon>
        <taxon>Rhabditidae</taxon>
        <taxon>Peloderinae</taxon>
        <taxon>Caenorhabditis</taxon>
    </lineage>
</organism>
<dbReference type="SUPFAM" id="SSF81321">
    <property type="entry name" value="Family A G protein-coupled receptor-like"/>
    <property type="match status" value="1"/>
</dbReference>
<evidence type="ECO:0000313" key="3">
    <source>
        <dbReference type="Proteomes" id="UP001152747"/>
    </source>
</evidence>
<name>A0A9P1IWP7_9PELO</name>